<dbReference type="Pfam" id="PF13088">
    <property type="entry name" value="BNR_2"/>
    <property type="match status" value="1"/>
</dbReference>
<dbReference type="InterPro" id="IPR036278">
    <property type="entry name" value="Sialidase_sf"/>
</dbReference>
<dbReference type="EMBL" id="CAJNOT010001365">
    <property type="protein sequence ID" value="CAF1188375.1"/>
    <property type="molecule type" value="Genomic_DNA"/>
</dbReference>
<dbReference type="PANTHER" id="PTHR43752">
    <property type="entry name" value="BNR/ASP-BOX REPEAT FAMILY PROTEIN"/>
    <property type="match status" value="1"/>
</dbReference>
<protein>
    <recommendedName>
        <fullName evidence="2">Sialidase domain-containing protein</fullName>
    </recommendedName>
</protein>
<dbReference type="EMBL" id="CAJOBD010000083">
    <property type="protein sequence ID" value="CAF3568102.1"/>
    <property type="molecule type" value="Genomic_DNA"/>
</dbReference>
<accession>A0A814VAD6</accession>
<evidence type="ECO:0000256" key="1">
    <source>
        <dbReference type="SAM" id="SignalP"/>
    </source>
</evidence>
<feature type="signal peptide" evidence="1">
    <location>
        <begin position="1"/>
        <end position="18"/>
    </location>
</feature>
<sequence length="369" mass="41683">MHIILFFLIIRLTTCTNSIPFDGIIRPSGDGSSYAFLTPPKDGNHAAFIEQLTPSGTLAVAWFTGGEGRPNCSIAVSLLAVGSEQFTPGVIVSERTNYSNQNPVLFWNNRTQILHLYHSSQLGNGPESTSELWHLQSQDKGKGATWSKSSSFYSLPGAFDRNRIIPTLDNQGLIYPCYNSSPTYDYSFILRSISDTSTWTRINMTNSENLIQPSIIRLYNSKVLRSFFRDENAESIYYSDSNDDGITWTVPKRTILPNNNAGIHANTLKTGAVIMVFNNLNGTSLPRSPLTVALSDDNGMTWPYQRNIQIHDDGNSTYVGEYSYPAILQSFWTGRDDNDIHLVFTYDQQTIKYVRFNERWIKQGQRIFY</sequence>
<evidence type="ECO:0000313" key="4">
    <source>
        <dbReference type="EMBL" id="CAF3568102.1"/>
    </source>
</evidence>
<keyword evidence="1" id="KW-0732">Signal</keyword>
<dbReference type="Proteomes" id="UP000663864">
    <property type="component" value="Unassembled WGS sequence"/>
</dbReference>
<reference evidence="3" key="1">
    <citation type="submission" date="2021-02" db="EMBL/GenBank/DDBJ databases">
        <authorList>
            <person name="Nowell W R."/>
        </authorList>
    </citation>
    <scope>NUCLEOTIDE SEQUENCE</scope>
</reference>
<dbReference type="InterPro" id="IPR011040">
    <property type="entry name" value="Sialidase"/>
</dbReference>
<dbReference type="AlphaFoldDB" id="A0A814VAD6"/>
<evidence type="ECO:0000313" key="3">
    <source>
        <dbReference type="EMBL" id="CAF1188375.1"/>
    </source>
</evidence>
<feature type="chain" id="PRO_5035602879" description="Sialidase domain-containing protein" evidence="1">
    <location>
        <begin position="19"/>
        <end position="369"/>
    </location>
</feature>
<gene>
    <name evidence="4" type="ORF">JBS370_LOCUS2178</name>
    <name evidence="3" type="ORF">ZHD862_LOCUS22158</name>
</gene>
<proteinExistence type="predicted"/>
<dbReference type="Gene3D" id="2.120.10.10">
    <property type="match status" value="1"/>
</dbReference>
<dbReference type="PANTHER" id="PTHR43752:SF2">
    <property type="entry name" value="BNR_ASP-BOX REPEAT FAMILY PROTEIN"/>
    <property type="match status" value="1"/>
</dbReference>
<dbReference type="Proteomes" id="UP000663836">
    <property type="component" value="Unassembled WGS sequence"/>
</dbReference>
<evidence type="ECO:0000313" key="5">
    <source>
        <dbReference type="Proteomes" id="UP000663864"/>
    </source>
</evidence>
<comment type="caution">
    <text evidence="3">The sequence shown here is derived from an EMBL/GenBank/DDBJ whole genome shotgun (WGS) entry which is preliminary data.</text>
</comment>
<name>A0A814VAD6_9BILA</name>
<dbReference type="SUPFAM" id="SSF50939">
    <property type="entry name" value="Sialidases"/>
    <property type="match status" value="1"/>
</dbReference>
<dbReference type="CDD" id="cd15482">
    <property type="entry name" value="Sialidase_non-viral"/>
    <property type="match status" value="1"/>
</dbReference>
<evidence type="ECO:0000259" key="2">
    <source>
        <dbReference type="Pfam" id="PF13088"/>
    </source>
</evidence>
<feature type="domain" description="Sialidase" evidence="2">
    <location>
        <begin position="56"/>
        <end position="330"/>
    </location>
</feature>
<organism evidence="3 5">
    <name type="scientific">Rotaria sordida</name>
    <dbReference type="NCBI Taxonomy" id="392033"/>
    <lineage>
        <taxon>Eukaryota</taxon>
        <taxon>Metazoa</taxon>
        <taxon>Spiralia</taxon>
        <taxon>Gnathifera</taxon>
        <taxon>Rotifera</taxon>
        <taxon>Eurotatoria</taxon>
        <taxon>Bdelloidea</taxon>
        <taxon>Philodinida</taxon>
        <taxon>Philodinidae</taxon>
        <taxon>Rotaria</taxon>
    </lineage>
</organism>